<dbReference type="Proteomes" id="UP000295151">
    <property type="component" value="Unassembled WGS sequence"/>
</dbReference>
<accession>A0A4R7SUS1</accession>
<dbReference type="InterPro" id="IPR001387">
    <property type="entry name" value="Cro/C1-type_HTH"/>
</dbReference>
<reference evidence="2 3" key="1">
    <citation type="submission" date="2019-03" db="EMBL/GenBank/DDBJ databases">
        <title>Genomic Encyclopedia of Type Strains, Phase III (KMG-III): the genomes of soil and plant-associated and newly described type strains.</title>
        <authorList>
            <person name="Whitman W."/>
        </authorList>
    </citation>
    <scope>NUCLEOTIDE SEQUENCE [LARGE SCALE GENOMIC DNA]</scope>
    <source>
        <strain evidence="2 3">VKM Ac-2575</strain>
    </source>
</reference>
<sequence>MTIIDQWTGRHAHALRAAMRLTNEAFAEHLGVAPRTIAKWRERPEMVPSPQLQEALDTSLNLATKETHARFIANLGVESRPALDESLLSQLHAAVGDLTRVLARMAAEPVTPRASSPGELPTEAGARHA</sequence>
<evidence type="ECO:0000256" key="1">
    <source>
        <dbReference type="SAM" id="MobiDB-lite"/>
    </source>
</evidence>
<dbReference type="RefSeq" id="WP_202867124.1">
    <property type="nucleotide sequence ID" value="NZ_SOCE01000003.1"/>
</dbReference>
<evidence type="ECO:0000313" key="2">
    <source>
        <dbReference type="EMBL" id="TDU82615.1"/>
    </source>
</evidence>
<dbReference type="InterPro" id="IPR010982">
    <property type="entry name" value="Lambda_DNA-bd_dom_sf"/>
</dbReference>
<name>A0A4R7SUS1_9ACTN</name>
<protein>
    <recommendedName>
        <fullName evidence="4">Helix-turn-helix protein</fullName>
    </recommendedName>
</protein>
<proteinExistence type="predicted"/>
<gene>
    <name evidence="2" type="ORF">EV138_7510</name>
</gene>
<evidence type="ECO:0008006" key="4">
    <source>
        <dbReference type="Google" id="ProtNLM"/>
    </source>
</evidence>
<dbReference type="GO" id="GO:0003677">
    <property type="term" value="F:DNA binding"/>
    <property type="evidence" value="ECO:0007669"/>
    <property type="project" value="InterPro"/>
</dbReference>
<evidence type="ECO:0000313" key="3">
    <source>
        <dbReference type="Proteomes" id="UP000295151"/>
    </source>
</evidence>
<dbReference type="EMBL" id="SOCE01000003">
    <property type="protein sequence ID" value="TDU82615.1"/>
    <property type="molecule type" value="Genomic_DNA"/>
</dbReference>
<keyword evidence="3" id="KW-1185">Reference proteome</keyword>
<dbReference type="CDD" id="cd00093">
    <property type="entry name" value="HTH_XRE"/>
    <property type="match status" value="1"/>
</dbReference>
<feature type="region of interest" description="Disordered" evidence="1">
    <location>
        <begin position="108"/>
        <end position="129"/>
    </location>
</feature>
<dbReference type="Gene3D" id="1.10.260.40">
    <property type="entry name" value="lambda repressor-like DNA-binding domains"/>
    <property type="match status" value="1"/>
</dbReference>
<dbReference type="AlphaFoldDB" id="A0A4R7SUS1"/>
<dbReference type="SUPFAM" id="SSF47413">
    <property type="entry name" value="lambda repressor-like DNA-binding domains"/>
    <property type="match status" value="1"/>
</dbReference>
<organism evidence="2 3">
    <name type="scientific">Kribbella voronezhensis</name>
    <dbReference type="NCBI Taxonomy" id="2512212"/>
    <lineage>
        <taxon>Bacteria</taxon>
        <taxon>Bacillati</taxon>
        <taxon>Actinomycetota</taxon>
        <taxon>Actinomycetes</taxon>
        <taxon>Propionibacteriales</taxon>
        <taxon>Kribbellaceae</taxon>
        <taxon>Kribbella</taxon>
    </lineage>
</organism>
<comment type="caution">
    <text evidence="2">The sequence shown here is derived from an EMBL/GenBank/DDBJ whole genome shotgun (WGS) entry which is preliminary data.</text>
</comment>